<feature type="compositionally biased region" description="Polar residues" evidence="5">
    <location>
        <begin position="98"/>
        <end position="113"/>
    </location>
</feature>
<dbReference type="PROSITE" id="PS00108">
    <property type="entry name" value="PROTEIN_KINASE_ST"/>
    <property type="match status" value="1"/>
</dbReference>
<dbReference type="PANTHER" id="PTHR43289">
    <property type="entry name" value="MITOGEN-ACTIVATED PROTEIN KINASE KINASE KINASE 20-RELATED"/>
    <property type="match status" value="1"/>
</dbReference>
<keyword evidence="6" id="KW-1133">Transmembrane helix</keyword>
<keyword evidence="3" id="KW-0418">Kinase</keyword>
<feature type="transmembrane region" description="Helical" evidence="6">
    <location>
        <begin position="447"/>
        <end position="469"/>
    </location>
</feature>
<dbReference type="SUPFAM" id="SSF56112">
    <property type="entry name" value="Protein kinase-like (PK-like)"/>
    <property type="match status" value="1"/>
</dbReference>
<feature type="region of interest" description="Disordered" evidence="5">
    <location>
        <begin position="97"/>
        <end position="117"/>
    </location>
</feature>
<evidence type="ECO:0000256" key="6">
    <source>
        <dbReference type="SAM" id="Phobius"/>
    </source>
</evidence>
<dbReference type="InterPro" id="IPR008271">
    <property type="entry name" value="Ser/Thr_kinase_AS"/>
</dbReference>
<keyword evidence="6" id="KW-0812">Transmembrane</keyword>
<reference evidence="8 9" key="1">
    <citation type="submission" date="2017-08" db="EMBL/GenBank/DDBJ databases">
        <title>Infants hospitalized years apart are colonized by the same room-sourced microbial strains.</title>
        <authorList>
            <person name="Brooks B."/>
            <person name="Olm M.R."/>
            <person name="Firek B.A."/>
            <person name="Baker R."/>
            <person name="Thomas B.C."/>
            <person name="Morowitz M.J."/>
            <person name="Banfield J.F."/>
        </authorList>
    </citation>
    <scope>NUCLEOTIDE SEQUENCE [LARGE SCALE GENOMIC DNA]</scope>
    <source>
        <strain evidence="8">S2_003_000_R2_14</strain>
    </source>
</reference>
<evidence type="ECO:0000256" key="3">
    <source>
        <dbReference type="ARBA" id="ARBA00022777"/>
    </source>
</evidence>
<dbReference type="Proteomes" id="UP000249061">
    <property type="component" value="Unassembled WGS sequence"/>
</dbReference>
<dbReference type="EMBL" id="QFQP01000001">
    <property type="protein sequence ID" value="PZR18651.1"/>
    <property type="molecule type" value="Genomic_DNA"/>
</dbReference>
<keyword evidence="1" id="KW-0808">Transferase</keyword>
<dbReference type="InterPro" id="IPR011990">
    <property type="entry name" value="TPR-like_helical_dom_sf"/>
</dbReference>
<dbReference type="CDD" id="cd14014">
    <property type="entry name" value="STKc_PknB_like"/>
    <property type="match status" value="1"/>
</dbReference>
<keyword evidence="2" id="KW-0547">Nucleotide-binding</keyword>
<dbReference type="GO" id="GO:0005524">
    <property type="term" value="F:ATP binding"/>
    <property type="evidence" value="ECO:0007669"/>
    <property type="project" value="UniProtKB-KW"/>
</dbReference>
<dbReference type="SMART" id="SM00220">
    <property type="entry name" value="S_TKc"/>
    <property type="match status" value="1"/>
</dbReference>
<sequence length="916" mass="99860">MTKDRDLLEALFVQQLGFAPASEVISAGAQWLVQRERGASLVDVLRERGLLDARQVKLVRALVDEAIAAHGGDAAVTLDSLPEATRDSLEGISATLRPGQTPQRSDTSMSFDSLETPENIGTEAKGRYTFDTGPRGRVEELGRGGAGRVVLARDHFLGRDVALKELHRDITQNPKFDTLHVRNLEARFLREARVTGQLEHPAIVPVYELGRRRDGTLYYTMRRVRGRTLAQAFTDSGDLAGRLALLPDLLTACRAVAAAHHRDVVHRDLKPQNVMLGPHGETYVMDWGLARVMGKADRTRKTPMQLAPDLTGGRDLGPVGTPSYMSPEQAHGDRDALDARSDVWGLGAMLFELLTGRAPYVGRSPWEVLAEVRSGPPPKVKALEPAAPAELVAVCEKALSWEREHRYAHAGELASELEAWLSGARVKAYDYSAAEVLRRTYRRYRALALLGATTFIVVLVVAIVSAVGVRRERDEARAMSRFFLADVAPALANVPGAAEVWSQLSSSALEVFSTGVDPERGAFSDRLLLARTWNDVAHQAWRVGQRERARSALEQAMRMLGPLQQQRPDDVAVSAAVIEHDTWLADLLIDEGREEAAIVQLESLLTRADALKTRAPDDAAALRVHALVLSRLAVVRFTRGDIPLALSLSARARDAAFAFRRAAPHDDRASSAVLDESNNLSLAQFASGKRAEALTTLRDASRLAQTMRSQHDSKELQAAHATVLVTLARALDPREDATERRDVLLQGRRMLAELLVADPARNFELFDATQLALLDGDVTAAWQWAQRIEALNVSAEFEEAVLAAAFATGHDDVVRQKARETSPGSPGAVALYGALVEALAGNTQLARAHLAKCFELECVEPLVWHSAMVLRRTAGREDAVAVTLRNIANEHPLAVGDAAAIEAGLRALDAQLRGAQ</sequence>
<dbReference type="GO" id="GO:0004674">
    <property type="term" value="F:protein serine/threonine kinase activity"/>
    <property type="evidence" value="ECO:0007669"/>
    <property type="project" value="TreeGrafter"/>
</dbReference>
<feature type="domain" description="Protein kinase" evidence="7">
    <location>
        <begin position="135"/>
        <end position="421"/>
    </location>
</feature>
<dbReference type="InterPro" id="IPR011009">
    <property type="entry name" value="Kinase-like_dom_sf"/>
</dbReference>
<evidence type="ECO:0000256" key="5">
    <source>
        <dbReference type="SAM" id="MobiDB-lite"/>
    </source>
</evidence>
<accession>A0A2W5W632</accession>
<organism evidence="8 9">
    <name type="scientific">Archangium gephyra</name>
    <dbReference type="NCBI Taxonomy" id="48"/>
    <lineage>
        <taxon>Bacteria</taxon>
        <taxon>Pseudomonadati</taxon>
        <taxon>Myxococcota</taxon>
        <taxon>Myxococcia</taxon>
        <taxon>Myxococcales</taxon>
        <taxon>Cystobacterineae</taxon>
        <taxon>Archangiaceae</taxon>
        <taxon>Archangium</taxon>
    </lineage>
</organism>
<protein>
    <recommendedName>
        <fullName evidence="7">Protein kinase domain-containing protein</fullName>
    </recommendedName>
</protein>
<dbReference type="Pfam" id="PF00069">
    <property type="entry name" value="Pkinase"/>
    <property type="match status" value="1"/>
</dbReference>
<evidence type="ECO:0000256" key="2">
    <source>
        <dbReference type="ARBA" id="ARBA00022741"/>
    </source>
</evidence>
<name>A0A2W5W632_9BACT</name>
<dbReference type="InterPro" id="IPR000719">
    <property type="entry name" value="Prot_kinase_dom"/>
</dbReference>
<evidence type="ECO:0000256" key="1">
    <source>
        <dbReference type="ARBA" id="ARBA00022679"/>
    </source>
</evidence>
<comment type="caution">
    <text evidence="8">The sequence shown here is derived from an EMBL/GenBank/DDBJ whole genome shotgun (WGS) entry which is preliminary data.</text>
</comment>
<dbReference type="Gene3D" id="1.10.510.10">
    <property type="entry name" value="Transferase(Phosphotransferase) domain 1"/>
    <property type="match status" value="1"/>
</dbReference>
<dbReference type="PROSITE" id="PS50011">
    <property type="entry name" value="PROTEIN_KINASE_DOM"/>
    <property type="match status" value="1"/>
</dbReference>
<gene>
    <name evidence="8" type="ORF">DI536_01865</name>
</gene>
<dbReference type="PANTHER" id="PTHR43289:SF6">
    <property type="entry name" value="SERINE_THREONINE-PROTEIN KINASE NEKL-3"/>
    <property type="match status" value="1"/>
</dbReference>
<keyword evidence="6" id="KW-0472">Membrane</keyword>
<proteinExistence type="predicted"/>
<evidence type="ECO:0000313" key="9">
    <source>
        <dbReference type="Proteomes" id="UP000249061"/>
    </source>
</evidence>
<keyword evidence="4" id="KW-0067">ATP-binding</keyword>
<evidence type="ECO:0000313" key="8">
    <source>
        <dbReference type="EMBL" id="PZR18651.1"/>
    </source>
</evidence>
<evidence type="ECO:0000256" key="4">
    <source>
        <dbReference type="ARBA" id="ARBA00022840"/>
    </source>
</evidence>
<dbReference type="Gene3D" id="3.30.200.20">
    <property type="entry name" value="Phosphorylase Kinase, domain 1"/>
    <property type="match status" value="1"/>
</dbReference>
<dbReference type="Gene3D" id="1.25.40.10">
    <property type="entry name" value="Tetratricopeptide repeat domain"/>
    <property type="match status" value="1"/>
</dbReference>
<evidence type="ECO:0000259" key="7">
    <source>
        <dbReference type="PROSITE" id="PS50011"/>
    </source>
</evidence>
<dbReference type="AlphaFoldDB" id="A0A2W5W632"/>